<keyword evidence="3" id="KW-1185">Reference proteome</keyword>
<reference evidence="3" key="1">
    <citation type="journal article" date="2019" name="Int. J. Syst. Evol. Microbiol.">
        <title>The Global Catalogue of Microorganisms (GCM) 10K type strain sequencing project: providing services to taxonomists for standard genome sequencing and annotation.</title>
        <authorList>
            <consortium name="The Broad Institute Genomics Platform"/>
            <consortium name="The Broad Institute Genome Sequencing Center for Infectious Disease"/>
            <person name="Wu L."/>
            <person name="Ma J."/>
        </authorList>
    </citation>
    <scope>NUCLEOTIDE SEQUENCE [LARGE SCALE GENOMIC DNA]</scope>
    <source>
        <strain evidence="3">JCM 10411</strain>
    </source>
</reference>
<feature type="transmembrane region" description="Helical" evidence="1">
    <location>
        <begin position="6"/>
        <end position="32"/>
    </location>
</feature>
<organism evidence="2 3">
    <name type="scientific">Streptomyces chlorus</name>
    <dbReference type="NCBI Taxonomy" id="887452"/>
    <lineage>
        <taxon>Bacteria</taxon>
        <taxon>Bacillati</taxon>
        <taxon>Actinomycetota</taxon>
        <taxon>Actinomycetes</taxon>
        <taxon>Kitasatosporales</taxon>
        <taxon>Streptomycetaceae</taxon>
        <taxon>Streptomyces</taxon>
    </lineage>
</organism>
<evidence type="ECO:0000313" key="3">
    <source>
        <dbReference type="Proteomes" id="UP001596180"/>
    </source>
</evidence>
<evidence type="ECO:0000313" key="2">
    <source>
        <dbReference type="EMBL" id="MFC5850884.1"/>
    </source>
</evidence>
<keyword evidence="1" id="KW-0472">Membrane</keyword>
<dbReference type="RefSeq" id="WP_381357908.1">
    <property type="nucleotide sequence ID" value="NZ_JBHSOA010000006.1"/>
</dbReference>
<keyword evidence="1" id="KW-0812">Transmembrane</keyword>
<proteinExistence type="predicted"/>
<keyword evidence="1" id="KW-1133">Transmembrane helix</keyword>
<name>A0ABW1DSQ3_9ACTN</name>
<evidence type="ECO:0000256" key="1">
    <source>
        <dbReference type="SAM" id="Phobius"/>
    </source>
</evidence>
<sequence>MNGNPLYHWIALAVSTALTLPLPVAILAGWTPPWMRKRQAGMRLRAYGLLCIYALMLVNGLPRIADASIETVMAFMNVGFGFIAAAAVLFLLAERRDSAARAVGPVEPREG</sequence>
<feature type="transmembrane region" description="Helical" evidence="1">
    <location>
        <begin position="44"/>
        <end position="65"/>
    </location>
</feature>
<dbReference type="Proteomes" id="UP001596180">
    <property type="component" value="Unassembled WGS sequence"/>
</dbReference>
<feature type="transmembrane region" description="Helical" evidence="1">
    <location>
        <begin position="71"/>
        <end position="92"/>
    </location>
</feature>
<comment type="caution">
    <text evidence="2">The sequence shown here is derived from an EMBL/GenBank/DDBJ whole genome shotgun (WGS) entry which is preliminary data.</text>
</comment>
<accession>A0ABW1DSQ3</accession>
<gene>
    <name evidence="2" type="ORF">ACFPZI_03230</name>
</gene>
<protein>
    <submittedName>
        <fullName evidence="2">Uncharacterized protein</fullName>
    </submittedName>
</protein>
<dbReference type="EMBL" id="JBHSOA010000006">
    <property type="protein sequence ID" value="MFC5850884.1"/>
    <property type="molecule type" value="Genomic_DNA"/>
</dbReference>